<gene>
    <name evidence="3" type="ORF">OsJ_14171</name>
</gene>
<reference evidence="3" key="2">
    <citation type="submission" date="2008-12" db="EMBL/GenBank/DDBJ databases">
        <title>Improved gene annotation of the rice (Oryza sativa) genomes.</title>
        <authorList>
            <person name="Wang J."/>
            <person name="Li R."/>
            <person name="Fan W."/>
            <person name="Huang Q."/>
            <person name="Zhang J."/>
            <person name="Zhou Y."/>
            <person name="Hu Y."/>
            <person name="Zi S."/>
            <person name="Li J."/>
            <person name="Ni P."/>
            <person name="Zheng H."/>
            <person name="Zhang Y."/>
            <person name="Zhao M."/>
            <person name="Hao Q."/>
            <person name="McDermott J."/>
            <person name="Samudrala R."/>
            <person name="Kristiansen K."/>
            <person name="Wong G.K.-S."/>
        </authorList>
    </citation>
    <scope>NUCLEOTIDE SEQUENCE</scope>
</reference>
<dbReference type="EMBL" id="CM000141">
    <property type="protein sequence ID" value="EAZ30110.1"/>
    <property type="molecule type" value="Genomic_DNA"/>
</dbReference>
<dbReference type="InterPro" id="IPR045000">
    <property type="entry name" value="TR"/>
</dbReference>
<dbReference type="InterPro" id="IPR002347">
    <property type="entry name" value="SDR_fam"/>
</dbReference>
<reference evidence="3" key="1">
    <citation type="journal article" date="2005" name="PLoS Biol.">
        <title>The genomes of Oryza sativa: a history of duplications.</title>
        <authorList>
            <person name="Yu J."/>
            <person name="Wang J."/>
            <person name="Lin W."/>
            <person name="Li S."/>
            <person name="Li H."/>
            <person name="Zhou J."/>
            <person name="Ni P."/>
            <person name="Dong W."/>
            <person name="Hu S."/>
            <person name="Zeng C."/>
            <person name="Zhang J."/>
            <person name="Zhang Y."/>
            <person name="Li R."/>
            <person name="Xu Z."/>
            <person name="Li S."/>
            <person name="Li X."/>
            <person name="Zheng H."/>
            <person name="Cong L."/>
            <person name="Lin L."/>
            <person name="Yin J."/>
            <person name="Geng J."/>
            <person name="Li G."/>
            <person name="Shi J."/>
            <person name="Liu J."/>
            <person name="Lv H."/>
            <person name="Li J."/>
            <person name="Wang J."/>
            <person name="Deng Y."/>
            <person name="Ran L."/>
            <person name="Shi X."/>
            <person name="Wang X."/>
            <person name="Wu Q."/>
            <person name="Li C."/>
            <person name="Ren X."/>
            <person name="Wang J."/>
            <person name="Wang X."/>
            <person name="Li D."/>
            <person name="Liu D."/>
            <person name="Zhang X."/>
            <person name="Ji Z."/>
            <person name="Zhao W."/>
            <person name="Sun Y."/>
            <person name="Zhang Z."/>
            <person name="Bao J."/>
            <person name="Han Y."/>
            <person name="Dong L."/>
            <person name="Ji J."/>
            <person name="Chen P."/>
            <person name="Wu S."/>
            <person name="Liu J."/>
            <person name="Xiao Y."/>
            <person name="Bu D."/>
            <person name="Tan J."/>
            <person name="Yang L."/>
            <person name="Ye C."/>
            <person name="Zhang J."/>
            <person name="Xu J."/>
            <person name="Zhou Y."/>
            <person name="Yu Y."/>
            <person name="Zhang B."/>
            <person name="Zhuang S."/>
            <person name="Wei H."/>
            <person name="Liu B."/>
            <person name="Lei M."/>
            <person name="Yu H."/>
            <person name="Li Y."/>
            <person name="Xu H."/>
            <person name="Wei S."/>
            <person name="He X."/>
            <person name="Fang L."/>
            <person name="Zhang Z."/>
            <person name="Zhang Y."/>
            <person name="Huang X."/>
            <person name="Su Z."/>
            <person name="Tong W."/>
            <person name="Li J."/>
            <person name="Tong Z."/>
            <person name="Li S."/>
            <person name="Ye J."/>
            <person name="Wang L."/>
            <person name="Fang L."/>
            <person name="Lei T."/>
            <person name="Chen C."/>
            <person name="Chen H."/>
            <person name="Xu Z."/>
            <person name="Li H."/>
            <person name="Huang H."/>
            <person name="Zhang F."/>
            <person name="Xu H."/>
            <person name="Li N."/>
            <person name="Zhao C."/>
            <person name="Li S."/>
            <person name="Dong L."/>
            <person name="Huang Y."/>
            <person name="Li L."/>
            <person name="Xi Y."/>
            <person name="Qi Q."/>
            <person name="Li W."/>
            <person name="Zhang B."/>
            <person name="Hu W."/>
            <person name="Zhang Y."/>
            <person name="Tian X."/>
            <person name="Jiao Y."/>
            <person name="Liang X."/>
            <person name="Jin J."/>
            <person name="Gao L."/>
            <person name="Zheng W."/>
            <person name="Hao B."/>
            <person name="Liu S."/>
            <person name="Wang W."/>
            <person name="Yuan L."/>
            <person name="Cao M."/>
            <person name="McDermott J."/>
            <person name="Samudrala R."/>
            <person name="Wang J."/>
            <person name="Wong G.K."/>
            <person name="Yang H."/>
        </authorList>
    </citation>
    <scope>NUCLEOTIDE SEQUENCE [LARGE SCALE GENOMIC DNA]</scope>
</reference>
<accession>A0A8J8XVU8</accession>
<dbReference type="Proteomes" id="UP000007752">
    <property type="component" value="Chromosome 4"/>
</dbReference>
<organism evidence="3">
    <name type="scientific">Oryza sativa subsp. japonica</name>
    <name type="common">Rice</name>
    <dbReference type="NCBI Taxonomy" id="39947"/>
    <lineage>
        <taxon>Eukaryota</taxon>
        <taxon>Viridiplantae</taxon>
        <taxon>Streptophyta</taxon>
        <taxon>Embryophyta</taxon>
        <taxon>Tracheophyta</taxon>
        <taxon>Spermatophyta</taxon>
        <taxon>Magnoliopsida</taxon>
        <taxon>Liliopsida</taxon>
        <taxon>Poales</taxon>
        <taxon>Poaceae</taxon>
        <taxon>BOP clade</taxon>
        <taxon>Oryzoideae</taxon>
        <taxon>Oryzeae</taxon>
        <taxon>Oryzinae</taxon>
        <taxon>Oryza</taxon>
        <taxon>Oryza sativa</taxon>
    </lineage>
</organism>
<sequence length="203" mass="22436">MSTSSRPEVGRWSLAGATALVTGGSKGIGRAIVEELASFGATVHTCARNEATLNRCLEEWRAKKLAVTVSVRRVLNVVFHHKFPPLPHQPSVTKKALPDSRVAAPRGTPVAMDELLERRLVAATVTVAATDEVERLRQKFSCCSFIAWCLDNHSDCVDEATFLTLARPADRDFIPCTLRLDRSSSCSYHLRAWDSHHEGHQTF</sequence>
<evidence type="ECO:0000313" key="3">
    <source>
        <dbReference type="EMBL" id="EAZ30110.1"/>
    </source>
</evidence>
<dbReference type="PANTHER" id="PTHR42898:SF39">
    <property type="entry name" value="OS11G0438700 PROTEIN"/>
    <property type="match status" value="1"/>
</dbReference>
<protein>
    <submittedName>
        <fullName evidence="3">Uncharacterized protein</fullName>
    </submittedName>
</protein>
<proteinExistence type="predicted"/>
<dbReference type="InterPro" id="IPR036291">
    <property type="entry name" value="NAD(P)-bd_dom_sf"/>
</dbReference>
<dbReference type="Gene3D" id="3.40.50.720">
    <property type="entry name" value="NAD(P)-binding Rossmann-like Domain"/>
    <property type="match status" value="1"/>
</dbReference>
<keyword evidence="1" id="KW-0521">NADP</keyword>
<dbReference type="AlphaFoldDB" id="A0A8J8XVU8"/>
<evidence type="ECO:0000256" key="2">
    <source>
        <dbReference type="ARBA" id="ARBA00023002"/>
    </source>
</evidence>
<dbReference type="GO" id="GO:0016491">
    <property type="term" value="F:oxidoreductase activity"/>
    <property type="evidence" value="ECO:0007669"/>
    <property type="project" value="UniProtKB-KW"/>
</dbReference>
<dbReference type="SUPFAM" id="SSF51735">
    <property type="entry name" value="NAD(P)-binding Rossmann-fold domains"/>
    <property type="match status" value="1"/>
</dbReference>
<dbReference type="Pfam" id="PF00106">
    <property type="entry name" value="adh_short"/>
    <property type="match status" value="1"/>
</dbReference>
<dbReference type="PANTHER" id="PTHR42898">
    <property type="entry name" value="TROPINONE REDUCTASE"/>
    <property type="match status" value="1"/>
</dbReference>
<name>A0A8J8XVU8_ORYSJ</name>
<keyword evidence="2" id="KW-0560">Oxidoreductase</keyword>
<evidence type="ECO:0000256" key="1">
    <source>
        <dbReference type="ARBA" id="ARBA00022857"/>
    </source>
</evidence>